<feature type="transmembrane region" description="Helical" evidence="2">
    <location>
        <begin position="128"/>
        <end position="150"/>
    </location>
</feature>
<feature type="transmembrane region" description="Helical" evidence="2">
    <location>
        <begin position="103"/>
        <end position="122"/>
    </location>
</feature>
<sequence length="171" mass="19076">MPGTPTTNAVFEKDDGSIVTRGGHRPQRSRRHGHSRASGEKHPDQPAPELSPVHVHMEQKPVGRGYEDTNNLINAADSLYHTIYTLPAALLLLGALEYSGYSYWFLQPVFLALLAGQIMQAFRNTTTYHGRLLIDIGETTSLAVLVLSSLRRRCRRTRYVRHAANTANITL</sequence>
<organism evidence="3 4">
    <name type="scientific">Thamnocephalis sphaerospora</name>
    <dbReference type="NCBI Taxonomy" id="78915"/>
    <lineage>
        <taxon>Eukaryota</taxon>
        <taxon>Fungi</taxon>
        <taxon>Fungi incertae sedis</taxon>
        <taxon>Zoopagomycota</taxon>
        <taxon>Zoopagomycotina</taxon>
        <taxon>Zoopagomycetes</taxon>
        <taxon>Zoopagales</taxon>
        <taxon>Sigmoideomycetaceae</taxon>
        <taxon>Thamnocephalis</taxon>
    </lineage>
</organism>
<evidence type="ECO:0000313" key="3">
    <source>
        <dbReference type="EMBL" id="RKP06154.1"/>
    </source>
</evidence>
<name>A0A4P9XK37_9FUNG</name>
<dbReference type="EMBL" id="KZ992941">
    <property type="protein sequence ID" value="RKP06154.1"/>
    <property type="molecule type" value="Genomic_DNA"/>
</dbReference>
<feature type="compositionally biased region" description="Basic residues" evidence="1">
    <location>
        <begin position="22"/>
        <end position="35"/>
    </location>
</feature>
<proteinExistence type="predicted"/>
<dbReference type="Proteomes" id="UP000271241">
    <property type="component" value="Unassembled WGS sequence"/>
</dbReference>
<keyword evidence="4" id="KW-1185">Reference proteome</keyword>
<keyword evidence="2" id="KW-0812">Transmembrane</keyword>
<feature type="transmembrane region" description="Helical" evidence="2">
    <location>
        <begin position="78"/>
        <end position="96"/>
    </location>
</feature>
<evidence type="ECO:0000256" key="2">
    <source>
        <dbReference type="SAM" id="Phobius"/>
    </source>
</evidence>
<protein>
    <submittedName>
        <fullName evidence="3">Uncharacterized protein</fullName>
    </submittedName>
</protein>
<feature type="region of interest" description="Disordered" evidence="1">
    <location>
        <begin position="1"/>
        <end position="53"/>
    </location>
</feature>
<reference evidence="4" key="1">
    <citation type="journal article" date="2018" name="Nat. Microbiol.">
        <title>Leveraging single-cell genomics to expand the fungal tree of life.</title>
        <authorList>
            <person name="Ahrendt S.R."/>
            <person name="Quandt C.A."/>
            <person name="Ciobanu D."/>
            <person name="Clum A."/>
            <person name="Salamov A."/>
            <person name="Andreopoulos B."/>
            <person name="Cheng J.F."/>
            <person name="Woyke T."/>
            <person name="Pelin A."/>
            <person name="Henrissat B."/>
            <person name="Reynolds N.K."/>
            <person name="Benny G.L."/>
            <person name="Smith M.E."/>
            <person name="James T.Y."/>
            <person name="Grigoriev I.V."/>
        </authorList>
    </citation>
    <scope>NUCLEOTIDE SEQUENCE [LARGE SCALE GENOMIC DNA]</scope>
    <source>
        <strain evidence="4">RSA 1356</strain>
    </source>
</reference>
<gene>
    <name evidence="3" type="ORF">THASP1DRAFT_32019</name>
</gene>
<keyword evidence="2" id="KW-1133">Transmembrane helix</keyword>
<evidence type="ECO:0000256" key="1">
    <source>
        <dbReference type="SAM" id="MobiDB-lite"/>
    </source>
</evidence>
<evidence type="ECO:0000313" key="4">
    <source>
        <dbReference type="Proteomes" id="UP000271241"/>
    </source>
</evidence>
<accession>A0A4P9XK37</accession>
<dbReference type="AlphaFoldDB" id="A0A4P9XK37"/>
<keyword evidence="2" id="KW-0472">Membrane</keyword>